<feature type="transmembrane region" description="Helical" evidence="1">
    <location>
        <begin position="224"/>
        <end position="242"/>
    </location>
</feature>
<feature type="transmembrane region" description="Helical" evidence="1">
    <location>
        <begin position="248"/>
        <end position="270"/>
    </location>
</feature>
<dbReference type="GO" id="GO:0016020">
    <property type="term" value="C:membrane"/>
    <property type="evidence" value="ECO:0007669"/>
    <property type="project" value="InterPro"/>
</dbReference>
<feature type="transmembrane region" description="Helical" evidence="1">
    <location>
        <begin position="309"/>
        <end position="326"/>
    </location>
</feature>
<dbReference type="GO" id="GO:0045227">
    <property type="term" value="P:capsule polysaccharide biosynthetic process"/>
    <property type="evidence" value="ECO:0007669"/>
    <property type="project" value="InterPro"/>
</dbReference>
<feature type="transmembrane region" description="Helical" evidence="1">
    <location>
        <begin position="159"/>
        <end position="178"/>
    </location>
</feature>
<dbReference type="EMBL" id="JSZA02000146">
    <property type="protein sequence ID" value="KHD05703.1"/>
    <property type="molecule type" value="Genomic_DNA"/>
</dbReference>
<feature type="transmembrane region" description="Helical" evidence="1">
    <location>
        <begin position="52"/>
        <end position="76"/>
    </location>
</feature>
<feature type="transmembrane region" description="Helical" evidence="1">
    <location>
        <begin position="135"/>
        <end position="152"/>
    </location>
</feature>
<dbReference type="Pfam" id="PF14102">
    <property type="entry name" value="Caps_synth_CapC"/>
    <property type="match status" value="2"/>
</dbReference>
<keyword evidence="1" id="KW-1133">Transmembrane helix</keyword>
<evidence type="ECO:0000313" key="2">
    <source>
        <dbReference type="EMBL" id="KHD05703.1"/>
    </source>
</evidence>
<accession>A0A0A6P4L0</accession>
<reference evidence="2 3" key="1">
    <citation type="journal article" date="2016" name="Front. Microbiol.">
        <title>Single-Cell (Meta-)Genomics of a Dimorphic Candidatus Thiomargarita nelsonii Reveals Genomic Plasticity.</title>
        <authorList>
            <person name="Flood B.E."/>
            <person name="Fliss P."/>
            <person name="Jones D.S."/>
            <person name="Dick G.J."/>
            <person name="Jain S."/>
            <person name="Kaster A.K."/>
            <person name="Winkel M."/>
            <person name="Mussmann M."/>
            <person name="Bailey J."/>
        </authorList>
    </citation>
    <scope>NUCLEOTIDE SEQUENCE [LARGE SCALE GENOMIC DNA]</scope>
    <source>
        <strain evidence="2">Hydrate Ridge</strain>
    </source>
</reference>
<evidence type="ECO:0000256" key="1">
    <source>
        <dbReference type="SAM" id="Phobius"/>
    </source>
</evidence>
<proteinExistence type="predicted"/>
<dbReference type="Proteomes" id="UP000030428">
    <property type="component" value="Unassembled WGS sequence"/>
</dbReference>
<organism evidence="2 3">
    <name type="scientific">Candidatus Thiomargarita nelsonii</name>
    <dbReference type="NCBI Taxonomy" id="1003181"/>
    <lineage>
        <taxon>Bacteria</taxon>
        <taxon>Pseudomonadati</taxon>
        <taxon>Pseudomonadota</taxon>
        <taxon>Gammaproteobacteria</taxon>
        <taxon>Thiotrichales</taxon>
        <taxon>Thiotrichaceae</taxon>
        <taxon>Thiomargarita</taxon>
    </lineage>
</organism>
<keyword evidence="3" id="KW-1185">Reference proteome</keyword>
<keyword evidence="1" id="KW-0472">Membrane</keyword>
<feature type="transmembrane region" description="Helical" evidence="1">
    <location>
        <begin position="282"/>
        <end position="303"/>
    </location>
</feature>
<comment type="caution">
    <text evidence="2">The sequence shown here is derived from an EMBL/GenBank/DDBJ whole genome shotgun (WGS) entry which is preliminary data.</text>
</comment>
<gene>
    <name evidence="2" type="ORF">PN36_25885</name>
</gene>
<evidence type="ECO:0000313" key="3">
    <source>
        <dbReference type="Proteomes" id="UP000030428"/>
    </source>
</evidence>
<dbReference type="InterPro" id="IPR008338">
    <property type="entry name" value="Capsule_biosynth_CapC"/>
</dbReference>
<keyword evidence="1" id="KW-0812">Transmembrane</keyword>
<name>A0A0A6P4L0_9GAMM</name>
<dbReference type="AlphaFoldDB" id="A0A0A6P4L0"/>
<evidence type="ECO:0008006" key="4">
    <source>
        <dbReference type="Google" id="ProtNLM"/>
    </source>
</evidence>
<feature type="transmembrane region" description="Helical" evidence="1">
    <location>
        <begin position="338"/>
        <end position="360"/>
    </location>
</feature>
<feature type="transmembrane region" description="Helical" evidence="1">
    <location>
        <begin position="12"/>
        <end position="32"/>
    </location>
</feature>
<sequence length="1057" mass="120880">MDIFPLPIFPQGALSSSIVTTVWVGVFVIAFFNLRLGWVLSGLVVPGYVVPLFILNPWSAGVIIFEAMITYLIVWIFSEYLSRWAPWCNFFGRDRFFALVLVSVLVRLFFDGWLLPIIGEFLVNHYQLQFDYRNQLHSFGLIIVALMANQVWKTGLIRGLIPLFSSLLITYLIVRFGLMELTNFSISQFGYLYDDLAVSILSAPKAYIILIITAFIASRMNLHYSWDFNGILIPALLALQWYQPEKILLSFVEAFVILIIAQGVLATPLFKSMTIEGARKLLLFFNISFLYKMVLGYVMLWFMPEENTVDYYAFGYLLATLMAVKMHDKKIVLRMTRATLQISFLGILFASVLGFSMTLLPNLGVRLPSTGSNTYLQRHDQSQLIELIYLDKVFLSQGSLHNSFVDPLPQEIDSFQYGLEDLLSYRQRREPALLERASAYFAQVNYETLLVQQRYIYLRETKMQRGWGIYVVDLETDESLLLEIPAPLDEWGTMEAGAFLFIQMQAKALAIAGSGRGANKNRRSDMLTNYQSFFQTFHRVLARHNVLQIRAYTPNSLQVLNENKQTPTISSTLWVKKALPTPLLLSQLEQLIGQYQIEWTSTPFPNVQRSLTYTGFSELFLNRDDIIELLFEQISDSVHEERLDGYLQGWLLSDKAQAPKASDLYQPARTEELLFFDKEILTPLLKIIRTEYQNGEWTQRGTEQLRILRGAAAVLGYTLVQGTKDNFLILEEQVQRRYWGTYVFRLGDAQNYMIQIPHPLSEINTFEYAVALFARLQAKVLLIGGTHPAANLDGSSDLIKYKNYKSLFSLVNQVILREAGNKPMLAIQSRAFAHSEEGTIPMSDVLLAFDKGISTQAELSQLGKGLFASLQAEGLSIEFVHGQAQTVGYEVGSLPQSLYLSATRNKEFAIVWLSPTTRKYYRQQTENKLQQSQFKALNIASVNEPIDLYGYIRTRSTGGTISKTFRARLKEYIKTQDILILQDLVNTWPQNRLEYLIEVKSKQAFLLVYAGEKLNLIANLFPRYPDKHYHLSANEANVTVTQFIRNRAGWLELVPME</sequence>
<feature type="transmembrane region" description="Helical" evidence="1">
    <location>
        <begin position="198"/>
        <end position="217"/>
    </location>
</feature>
<feature type="transmembrane region" description="Helical" evidence="1">
    <location>
        <begin position="96"/>
        <end position="115"/>
    </location>
</feature>
<protein>
    <recommendedName>
        <fullName evidence="4">Capsule biosynthesis CapC</fullName>
    </recommendedName>
</protein>